<keyword evidence="2" id="KW-0720">Serine protease</keyword>
<comment type="similarity">
    <text evidence="2">Belongs to the peptidase S16 family.</text>
</comment>
<dbReference type="InterPro" id="IPR041699">
    <property type="entry name" value="AAA_32"/>
</dbReference>
<evidence type="ECO:0000313" key="5">
    <source>
        <dbReference type="EMBL" id="WZL77110.1"/>
    </source>
</evidence>
<gene>
    <name evidence="5" type="ORF">QBE54_05195</name>
</gene>
<keyword evidence="5" id="KW-0067">ATP-binding</keyword>
<evidence type="ECO:0000313" key="6">
    <source>
        <dbReference type="Proteomes" id="UP001461341"/>
    </source>
</evidence>
<dbReference type="InterPro" id="IPR008269">
    <property type="entry name" value="Lon_proteolytic"/>
</dbReference>
<dbReference type="GO" id="GO:0005524">
    <property type="term" value="F:ATP binding"/>
    <property type="evidence" value="ECO:0007669"/>
    <property type="project" value="UniProtKB-KW"/>
</dbReference>
<dbReference type="InterPro" id="IPR027417">
    <property type="entry name" value="P-loop_NTPase"/>
</dbReference>
<dbReference type="SUPFAM" id="SSF54211">
    <property type="entry name" value="Ribosomal protein S5 domain 2-like"/>
    <property type="match status" value="1"/>
</dbReference>
<dbReference type="RefSeq" id="WP_369019276.1">
    <property type="nucleotide sequence ID" value="NZ_CP121689.1"/>
</dbReference>
<dbReference type="Gene3D" id="1.10.8.60">
    <property type="match status" value="1"/>
</dbReference>
<evidence type="ECO:0000256" key="1">
    <source>
        <dbReference type="ARBA" id="ARBA00022670"/>
    </source>
</evidence>
<evidence type="ECO:0000256" key="2">
    <source>
        <dbReference type="PROSITE-ProRule" id="PRU01122"/>
    </source>
</evidence>
<feature type="active site" evidence="2">
    <location>
        <position position="669"/>
    </location>
</feature>
<dbReference type="Gene3D" id="3.30.230.10">
    <property type="match status" value="1"/>
</dbReference>
<dbReference type="Pfam" id="PF20437">
    <property type="entry name" value="LonC_helical"/>
    <property type="match status" value="1"/>
</dbReference>
<comment type="catalytic activity">
    <reaction evidence="2">
        <text>Hydrolysis of proteins in presence of ATP.</text>
        <dbReference type="EC" id="3.4.21.53"/>
    </reaction>
</comment>
<keyword evidence="5" id="KW-0547">Nucleotide-binding</keyword>
<organism evidence="5 6">
    <name type="scientific">Thermatribacter velox</name>
    <dbReference type="NCBI Taxonomy" id="3039681"/>
    <lineage>
        <taxon>Bacteria</taxon>
        <taxon>Pseudomonadati</taxon>
        <taxon>Atribacterota</taxon>
        <taxon>Atribacteria</taxon>
        <taxon>Atribacterales</taxon>
        <taxon>Thermatribacteraceae</taxon>
        <taxon>Thermatribacter</taxon>
    </lineage>
</organism>
<dbReference type="InterPro" id="IPR046843">
    <property type="entry name" value="LonB_AAA-LID"/>
</dbReference>
<keyword evidence="3" id="KW-0175">Coiled coil</keyword>
<dbReference type="InterPro" id="IPR027065">
    <property type="entry name" value="Lon_Prtase"/>
</dbReference>
<dbReference type="EMBL" id="CP121689">
    <property type="protein sequence ID" value="WZL77110.1"/>
    <property type="molecule type" value="Genomic_DNA"/>
</dbReference>
<dbReference type="Gene3D" id="3.40.50.300">
    <property type="entry name" value="P-loop containing nucleotide triphosphate hydrolases"/>
    <property type="match status" value="2"/>
</dbReference>
<dbReference type="Pfam" id="PF05362">
    <property type="entry name" value="Lon_C"/>
    <property type="match status" value="1"/>
</dbReference>
<evidence type="ECO:0000256" key="3">
    <source>
        <dbReference type="SAM" id="Coils"/>
    </source>
</evidence>
<dbReference type="InterPro" id="IPR020568">
    <property type="entry name" value="Ribosomal_Su5_D2-typ_SF"/>
</dbReference>
<dbReference type="InterPro" id="IPR014721">
    <property type="entry name" value="Ribsml_uS5_D2-typ_fold_subgr"/>
</dbReference>
<sequence>MNNKKIDIQNYAVAPEQLRWTCDPDSLPFENTEEVSSLEEILGQERALRALEMGLETEHPGYNLFVSGLSGSGRAEAVKKSIQDIIKRKKEAGQPFEIFDWCYVFNFDNPDQPKILRLSRGEGKNFARSTENLLKVLKEIIPKAFSSDEYKNQKQILIDSHQRKHRQIIQELEKMALEEGFVFRATTMGPILVPLVDGKPMTQEQYLALSDEEKENIENKRQQLLTKINKAFEKIHQLEIELKNQIRELDEKVAEFTITPYFLELIEKYREIPDIVEFLKALKNFTLQYIHIFRDAQESQPVQPLQLLPIQRLQDPFLPFKINVFVDNSETEDPPVIFETHPNWINLFGRIERRAFMGTYFSDHTMLKAGSLHKANGGYIIMYLKDLVVNPGTWDGLKRVLKTGMIRMEDPFEQYGLIAPQGLRPDPLPFKAKVILIGEEIFYQLLTSFDEDFRELFKIKAHFDYQISKNAETINSFAGFIRTCCQNNNLLPFHKTAVAKTIEYATRLVAHKEKVTSRLGFLKDVLIEADYWARKEGENQVFERHVQKAIQEKRKRLNLIEERIQELIEENTLLIDTQGEVIGQVNGLAVYDLGDYSFGKPSRITARVFLGKQGVVNIERESRLSGKIHDKGVLILSGYLGYKYAQDKPLSISASICFEQSYEGVEGDSASLAETCAILSSLAEIPIRQSIAVTGSINQKGEVQAIGGVNQKIEGFFRVCKARGLDGTQGVIIPESNIKNLMLDEEVIEAVKADKFHVYAVRTVDEAMEILTGLPAGKRKEDGKFEEGTINYLVDKKLWETVTILKKLQAKEEEKTQETTKEENQSPK</sequence>
<dbReference type="PROSITE" id="PS51786">
    <property type="entry name" value="LON_PROTEOLYTIC"/>
    <property type="match status" value="1"/>
</dbReference>
<feature type="active site" evidence="2">
    <location>
        <position position="712"/>
    </location>
</feature>
<name>A0ABZ2YH28_9BACT</name>
<feature type="domain" description="Lon proteolytic" evidence="4">
    <location>
        <begin position="579"/>
        <end position="774"/>
    </location>
</feature>
<feature type="coiled-coil region" evidence="3">
    <location>
        <begin position="207"/>
        <end position="255"/>
    </location>
</feature>
<accession>A0ABZ2YH28</accession>
<dbReference type="EC" id="3.4.21.53" evidence="2"/>
<dbReference type="PANTHER" id="PTHR10046">
    <property type="entry name" value="ATP DEPENDENT LON PROTEASE FAMILY MEMBER"/>
    <property type="match status" value="1"/>
</dbReference>
<dbReference type="Pfam" id="PF20436">
    <property type="entry name" value="LonB_AAA-LID"/>
    <property type="match status" value="1"/>
</dbReference>
<dbReference type="Proteomes" id="UP001461341">
    <property type="component" value="Chromosome"/>
</dbReference>
<dbReference type="PRINTS" id="PR00830">
    <property type="entry name" value="ENDOLAPTASE"/>
</dbReference>
<evidence type="ECO:0000259" key="4">
    <source>
        <dbReference type="PROSITE" id="PS51786"/>
    </source>
</evidence>
<proteinExistence type="inferred from homology"/>
<protein>
    <recommendedName>
        <fullName evidence="2">endopeptidase La</fullName>
        <ecNumber evidence="2">3.4.21.53</ecNumber>
    </recommendedName>
</protein>
<reference evidence="5 6" key="1">
    <citation type="submission" date="2023-03" db="EMBL/GenBank/DDBJ databases">
        <title>Novel Species.</title>
        <authorList>
            <person name="Ma S."/>
        </authorList>
    </citation>
    <scope>NUCLEOTIDE SEQUENCE [LARGE SCALE GENOMIC DNA]</scope>
    <source>
        <strain evidence="5 6">B11</strain>
    </source>
</reference>
<feature type="coiled-coil region" evidence="3">
    <location>
        <begin position="550"/>
        <end position="577"/>
    </location>
</feature>
<keyword evidence="1 2" id="KW-0645">Protease</keyword>
<keyword evidence="6" id="KW-1185">Reference proteome</keyword>
<keyword evidence="2" id="KW-0378">Hydrolase</keyword>
<dbReference type="Pfam" id="PF13654">
    <property type="entry name" value="AAA_32"/>
    <property type="match status" value="1"/>
</dbReference>
<dbReference type="InterPro" id="IPR046844">
    <property type="entry name" value="Lon-like_helical"/>
</dbReference>